<name>A0AA37IJH6_9BURK</name>
<keyword evidence="3" id="KW-1005">Bacterial flagellum biogenesis</keyword>
<evidence type="ECO:0000256" key="9">
    <source>
        <dbReference type="SAM" id="MobiDB-lite"/>
    </source>
</evidence>
<keyword evidence="4" id="KW-0862">Zinc</keyword>
<evidence type="ECO:0000256" key="2">
    <source>
        <dbReference type="ARBA" id="ARBA00022723"/>
    </source>
</evidence>
<keyword evidence="8" id="KW-0804">Transcription</keyword>
<proteinExistence type="predicted"/>
<keyword evidence="7" id="KW-0010">Activator</keyword>
<dbReference type="GO" id="GO:0046872">
    <property type="term" value="F:metal ion binding"/>
    <property type="evidence" value="ECO:0007669"/>
    <property type="project" value="UniProtKB-KW"/>
</dbReference>
<dbReference type="EMBL" id="BPUS01000047">
    <property type="protein sequence ID" value="GJH30835.1"/>
    <property type="molecule type" value="Genomic_DNA"/>
</dbReference>
<evidence type="ECO:0000313" key="11">
    <source>
        <dbReference type="Proteomes" id="UP001055111"/>
    </source>
</evidence>
<dbReference type="NCBIfam" id="NF009365">
    <property type="entry name" value="PRK12722.1"/>
    <property type="match status" value="1"/>
</dbReference>
<dbReference type="Proteomes" id="UP001055111">
    <property type="component" value="Unassembled WGS sequence"/>
</dbReference>
<keyword evidence="1" id="KW-0963">Cytoplasm</keyword>
<feature type="region of interest" description="Disordered" evidence="9">
    <location>
        <begin position="319"/>
        <end position="338"/>
    </location>
</feature>
<dbReference type="GO" id="GO:0045893">
    <property type="term" value="P:positive regulation of DNA-templated transcription"/>
    <property type="evidence" value="ECO:0007669"/>
    <property type="project" value="InterPro"/>
</dbReference>
<evidence type="ECO:0008006" key="12">
    <source>
        <dbReference type="Google" id="ProtNLM"/>
    </source>
</evidence>
<evidence type="ECO:0000256" key="3">
    <source>
        <dbReference type="ARBA" id="ARBA00022795"/>
    </source>
</evidence>
<evidence type="ECO:0000256" key="5">
    <source>
        <dbReference type="ARBA" id="ARBA00023015"/>
    </source>
</evidence>
<protein>
    <recommendedName>
        <fullName evidence="12">Flagellar transcriptional regulator FlhC</fullName>
    </recommendedName>
</protein>
<gene>
    <name evidence="10" type="ORF">CBA19CS42_39985</name>
</gene>
<accession>A0AA37IJH6</accession>
<evidence type="ECO:0000256" key="7">
    <source>
        <dbReference type="ARBA" id="ARBA00023159"/>
    </source>
</evidence>
<evidence type="ECO:0000256" key="8">
    <source>
        <dbReference type="ARBA" id="ARBA00023163"/>
    </source>
</evidence>
<evidence type="ECO:0000256" key="6">
    <source>
        <dbReference type="ARBA" id="ARBA00023125"/>
    </source>
</evidence>
<evidence type="ECO:0000313" key="10">
    <source>
        <dbReference type="EMBL" id="GJH30835.1"/>
    </source>
</evidence>
<reference evidence="10" key="1">
    <citation type="submission" date="2022-09" db="EMBL/GenBank/DDBJ databases">
        <title>Isolation and characterization of 3-chlorobenzoate degrading bacteria from soils in Shizuoka.</title>
        <authorList>
            <person name="Ifat A."/>
            <person name="Ogawa N."/>
            <person name="Kimbara K."/>
            <person name="Moriuchi R."/>
            <person name="Dohra H."/>
            <person name="Shintani M."/>
        </authorList>
    </citation>
    <scope>NUCLEOTIDE SEQUENCE</scope>
    <source>
        <strain evidence="10">19CS4-2</strain>
    </source>
</reference>
<dbReference type="AlphaFoldDB" id="A0AA37IJH6"/>
<feature type="compositionally biased region" description="Basic residues" evidence="9">
    <location>
        <begin position="172"/>
        <end position="182"/>
    </location>
</feature>
<sequence>MTTLTPSKSLAAEAAQVMRAIALIKLGARMQVLESEIPTISRERLVRLYREVKGASPPKGMLPFSEDWYLTWAPNIHTSMFANVYAFLEANSKGLDRVDLLTRAYSLYAEHFDMIGEPLQMDLTRAWTFIRFKDAGILRLAGCTRCRGKFVAHAHEPSHSMVCGICQPRREQARRRRPRKPRSSATPPCRQRRPERLSASGLRHVEKPKQFVANIRDVEHVLRARERDIQQPHLVLVQRQPPIDHLEAEVVDDPHPLPFQSLRPMDGRDDIVSLAFGCLTSSERTQVVGTAIVDDLHDRQQVASDRATREGLRLSPVFEERQSGWPESSSPVEQLIGPVSKGDDLARVHAKRRSMPHLNARRELPDCRCILSAKHRVHGRLNCRIFDHDRADAWLASDRCRLSK</sequence>
<organism evidence="10 11">
    <name type="scientific">Caballeronia novacaledonica</name>
    <dbReference type="NCBI Taxonomy" id="1544861"/>
    <lineage>
        <taxon>Bacteria</taxon>
        <taxon>Pseudomonadati</taxon>
        <taxon>Pseudomonadota</taxon>
        <taxon>Betaproteobacteria</taxon>
        <taxon>Burkholderiales</taxon>
        <taxon>Burkholderiaceae</taxon>
        <taxon>Caballeronia</taxon>
    </lineage>
</organism>
<keyword evidence="2" id="KW-0479">Metal-binding</keyword>
<dbReference type="InterPro" id="IPR007944">
    <property type="entry name" value="FlhC"/>
</dbReference>
<keyword evidence="6" id="KW-0238">DNA-binding</keyword>
<evidence type="ECO:0000256" key="4">
    <source>
        <dbReference type="ARBA" id="ARBA00022833"/>
    </source>
</evidence>
<keyword evidence="5" id="KW-0805">Transcription regulation</keyword>
<evidence type="ECO:0000256" key="1">
    <source>
        <dbReference type="ARBA" id="ARBA00022490"/>
    </source>
</evidence>
<dbReference type="GO" id="GO:1902208">
    <property type="term" value="P:regulation of bacterial-type flagellum assembly"/>
    <property type="evidence" value="ECO:0007669"/>
    <property type="project" value="InterPro"/>
</dbReference>
<comment type="caution">
    <text evidence="10">The sequence shown here is derived from an EMBL/GenBank/DDBJ whole genome shotgun (WGS) entry which is preliminary data.</text>
</comment>
<dbReference type="GO" id="GO:0044781">
    <property type="term" value="P:bacterial-type flagellum organization"/>
    <property type="evidence" value="ECO:0007669"/>
    <property type="project" value="UniProtKB-KW"/>
</dbReference>
<dbReference type="Pfam" id="PF05280">
    <property type="entry name" value="FlhC"/>
    <property type="match status" value="1"/>
</dbReference>
<dbReference type="SUPFAM" id="SSF160930">
    <property type="entry name" value="FlhC-like"/>
    <property type="match status" value="1"/>
</dbReference>
<dbReference type="GO" id="GO:0003677">
    <property type="term" value="F:DNA binding"/>
    <property type="evidence" value="ECO:0007669"/>
    <property type="project" value="UniProtKB-KW"/>
</dbReference>
<feature type="region of interest" description="Disordered" evidence="9">
    <location>
        <begin position="170"/>
        <end position="199"/>
    </location>
</feature>